<name>A0A6C0IDN0_9ZZZZ</name>
<protein>
    <submittedName>
        <fullName evidence="1">Uncharacterized protein</fullName>
    </submittedName>
</protein>
<accession>A0A6C0IDN0</accession>
<organism evidence="1">
    <name type="scientific">viral metagenome</name>
    <dbReference type="NCBI Taxonomy" id="1070528"/>
    <lineage>
        <taxon>unclassified sequences</taxon>
        <taxon>metagenomes</taxon>
        <taxon>organismal metagenomes</taxon>
    </lineage>
</organism>
<dbReference type="EMBL" id="MN740161">
    <property type="protein sequence ID" value="QHT90982.1"/>
    <property type="molecule type" value="Genomic_DNA"/>
</dbReference>
<proteinExistence type="predicted"/>
<dbReference type="AlphaFoldDB" id="A0A6C0IDN0"/>
<reference evidence="1" key="1">
    <citation type="journal article" date="2020" name="Nature">
        <title>Giant virus diversity and host interactions through global metagenomics.</title>
        <authorList>
            <person name="Schulz F."/>
            <person name="Roux S."/>
            <person name="Paez-Espino D."/>
            <person name="Jungbluth S."/>
            <person name="Walsh D.A."/>
            <person name="Denef V.J."/>
            <person name="McMahon K.D."/>
            <person name="Konstantinidis K.T."/>
            <person name="Eloe-Fadrosh E.A."/>
            <person name="Kyrpides N.C."/>
            <person name="Woyke T."/>
        </authorList>
    </citation>
    <scope>NUCLEOTIDE SEQUENCE</scope>
    <source>
        <strain evidence="1">GVMAG-M-3300023184-72</strain>
    </source>
</reference>
<evidence type="ECO:0000313" key="1">
    <source>
        <dbReference type="EMBL" id="QHT90982.1"/>
    </source>
</evidence>
<sequence length="69" mass="8406">MYNNKNNNSIIYLYTKHLILNKNNKYDLIEMCKRENNTFYNKIIGTEIMNEEKKIHKSICEDNIKNDLY</sequence>